<dbReference type="PANTHER" id="PTHR34598">
    <property type="entry name" value="BLL6449 PROTEIN"/>
    <property type="match status" value="1"/>
</dbReference>
<evidence type="ECO:0000313" key="3">
    <source>
        <dbReference type="Proteomes" id="UP000053328"/>
    </source>
</evidence>
<dbReference type="HOGENOM" id="CLU_042688_0_2_1"/>
<comment type="similarity">
    <text evidence="1">Belongs to the asaB hydroxylase/desaturase family.</text>
</comment>
<dbReference type="AlphaFoldDB" id="A0A0D1ZYQ8"/>
<evidence type="ECO:0000256" key="1">
    <source>
        <dbReference type="ARBA" id="ARBA00023604"/>
    </source>
</evidence>
<dbReference type="EMBL" id="KN847494">
    <property type="protein sequence ID" value="KIW17802.1"/>
    <property type="molecule type" value="Genomic_DNA"/>
</dbReference>
<name>A0A0D1ZYQ8_9EURO</name>
<proteinExistence type="inferred from homology"/>
<evidence type="ECO:0000313" key="2">
    <source>
        <dbReference type="EMBL" id="KIW17802.1"/>
    </source>
</evidence>
<dbReference type="OrthoDB" id="4137839at2759"/>
<reference evidence="2 3" key="1">
    <citation type="submission" date="2015-01" db="EMBL/GenBank/DDBJ databases">
        <title>The Genome Sequence of Exophiala spinifera CBS89968.</title>
        <authorList>
            <consortium name="The Broad Institute Genomics Platform"/>
            <person name="Cuomo C."/>
            <person name="de Hoog S."/>
            <person name="Gorbushina A."/>
            <person name="Stielow B."/>
            <person name="Teixiera M."/>
            <person name="Abouelleil A."/>
            <person name="Chapman S.B."/>
            <person name="Priest M."/>
            <person name="Young S.K."/>
            <person name="Wortman J."/>
            <person name="Nusbaum C."/>
            <person name="Birren B."/>
        </authorList>
    </citation>
    <scope>NUCLEOTIDE SEQUENCE [LARGE SCALE GENOMIC DNA]</scope>
    <source>
        <strain evidence="2 3">CBS 89968</strain>
    </source>
</reference>
<accession>A0A0D1ZYQ8</accession>
<protein>
    <submittedName>
        <fullName evidence="2">Uncharacterized protein</fullName>
    </submittedName>
</protein>
<keyword evidence="3" id="KW-1185">Reference proteome</keyword>
<dbReference type="GO" id="GO:0016491">
    <property type="term" value="F:oxidoreductase activity"/>
    <property type="evidence" value="ECO:0007669"/>
    <property type="project" value="InterPro"/>
</dbReference>
<dbReference type="InterPro" id="IPR044053">
    <property type="entry name" value="AsaB-like"/>
</dbReference>
<gene>
    <name evidence="2" type="ORF">PV08_04997</name>
</gene>
<dbReference type="GeneID" id="27332080"/>
<dbReference type="NCBIfam" id="NF041278">
    <property type="entry name" value="CmcJ_NvfI_EfuI"/>
    <property type="match status" value="1"/>
</dbReference>
<dbReference type="RefSeq" id="XP_016238018.1">
    <property type="nucleotide sequence ID" value="XM_016379341.1"/>
</dbReference>
<organism evidence="2 3">
    <name type="scientific">Exophiala spinifera</name>
    <dbReference type="NCBI Taxonomy" id="91928"/>
    <lineage>
        <taxon>Eukaryota</taxon>
        <taxon>Fungi</taxon>
        <taxon>Dikarya</taxon>
        <taxon>Ascomycota</taxon>
        <taxon>Pezizomycotina</taxon>
        <taxon>Eurotiomycetes</taxon>
        <taxon>Chaetothyriomycetidae</taxon>
        <taxon>Chaetothyriales</taxon>
        <taxon>Herpotrichiellaceae</taxon>
        <taxon>Exophiala</taxon>
    </lineage>
</organism>
<dbReference type="PANTHER" id="PTHR34598:SF3">
    <property type="entry name" value="OXIDOREDUCTASE AN1597"/>
    <property type="match status" value="1"/>
</dbReference>
<dbReference type="VEuPathDB" id="FungiDB:PV08_04997"/>
<dbReference type="Proteomes" id="UP000053328">
    <property type="component" value="Unassembled WGS sequence"/>
</dbReference>
<sequence length="354" mass="40871">MSSQSGLDLGWFYDSEEQKHSSVKDFSSTEITRRPWKAFWPPRSGDNFDFWMRSEFPEVLSWQFDPDRPFDQPWRDWLRSLLMKVEAGSCRKRFTSTTMVTRAPTTDFSDDQVTLDLPGVQGATITYLAPLELYKTQKPYFSQLPCGTTLARTNLVESDHAVEVCEIGGREDAFDLDETGFRFMHLPTDVSEWTDESVQSQYLPVISAWLKEYFKCDKVFIYNYNYKTGPVPDRLGGAAYILNYENSVWRCIADADVDAPLAVCDYRSVTPTDLHRIDIVYPHFSEEGFEVTYNPAHRWYYKKRMSKDDIVLFKIDDNLEGVAKFAPHTSFIDPSVSRNTSKRASIEIRAIICG</sequence>